<name>A0A4Y4DTU5_GLUUR</name>
<reference evidence="1 2" key="1">
    <citation type="submission" date="2019-06" db="EMBL/GenBank/DDBJ databases">
        <title>Whole genome shotgun sequence of Glutamicibacter uratoxydans NBRC 15515.</title>
        <authorList>
            <person name="Hosoyama A."/>
            <person name="Uohara A."/>
            <person name="Ohji S."/>
            <person name="Ichikawa N."/>
        </authorList>
    </citation>
    <scope>NUCLEOTIDE SEQUENCE [LARGE SCALE GENOMIC DNA]</scope>
    <source>
        <strain evidence="1 2">NBRC 15515</strain>
    </source>
</reference>
<evidence type="ECO:0000313" key="2">
    <source>
        <dbReference type="Proteomes" id="UP000316612"/>
    </source>
</evidence>
<evidence type="ECO:0000313" key="1">
    <source>
        <dbReference type="EMBL" id="GED07314.1"/>
    </source>
</evidence>
<proteinExistence type="predicted"/>
<dbReference type="EMBL" id="BJNY01000018">
    <property type="protein sequence ID" value="GED07314.1"/>
    <property type="molecule type" value="Genomic_DNA"/>
</dbReference>
<organism evidence="1 2">
    <name type="scientific">Glutamicibacter uratoxydans</name>
    <name type="common">Arthrobacter uratoxydans</name>
    <dbReference type="NCBI Taxonomy" id="43667"/>
    <lineage>
        <taxon>Bacteria</taxon>
        <taxon>Bacillati</taxon>
        <taxon>Actinomycetota</taxon>
        <taxon>Actinomycetes</taxon>
        <taxon>Micrococcales</taxon>
        <taxon>Micrococcaceae</taxon>
        <taxon>Glutamicibacter</taxon>
    </lineage>
</organism>
<dbReference type="AlphaFoldDB" id="A0A4Y4DTU5"/>
<accession>A0A4Y4DTU5</accession>
<comment type="caution">
    <text evidence="1">The sequence shown here is derived from an EMBL/GenBank/DDBJ whole genome shotgun (WGS) entry which is preliminary data.</text>
</comment>
<sequence>MSYPQRTVEVVDTGLVIDQSATLLWKDIRRAFIYDAGSGGNDLTCAEFHLSEGYSVEINSEMPGWEHALQHLPSQIQNLVDER</sequence>
<keyword evidence="2" id="KW-1185">Reference proteome</keyword>
<protein>
    <submittedName>
        <fullName evidence="1">Uncharacterized protein</fullName>
    </submittedName>
</protein>
<gene>
    <name evidence="1" type="ORF">AUR04nite_28460</name>
</gene>
<dbReference type="RefSeq" id="WP_141366316.1">
    <property type="nucleotide sequence ID" value="NZ_BAAAJL010000016.1"/>
</dbReference>
<dbReference type="Proteomes" id="UP000316612">
    <property type="component" value="Unassembled WGS sequence"/>
</dbReference>
<dbReference type="OrthoDB" id="4951351at2"/>